<gene>
    <name evidence="2" type="ORF">JVT61DRAFT_11864</name>
</gene>
<dbReference type="AlphaFoldDB" id="A0A8I3ABN4"/>
<feature type="compositionally biased region" description="Low complexity" evidence="1">
    <location>
        <begin position="243"/>
        <end position="259"/>
    </location>
</feature>
<organism evidence="2 3">
    <name type="scientific">Boletus reticuloceps</name>
    <dbReference type="NCBI Taxonomy" id="495285"/>
    <lineage>
        <taxon>Eukaryota</taxon>
        <taxon>Fungi</taxon>
        <taxon>Dikarya</taxon>
        <taxon>Basidiomycota</taxon>
        <taxon>Agaricomycotina</taxon>
        <taxon>Agaricomycetes</taxon>
        <taxon>Agaricomycetidae</taxon>
        <taxon>Boletales</taxon>
        <taxon>Boletineae</taxon>
        <taxon>Boletaceae</taxon>
        <taxon>Boletoideae</taxon>
        <taxon>Boletus</taxon>
    </lineage>
</organism>
<feature type="region of interest" description="Disordered" evidence="1">
    <location>
        <begin position="234"/>
        <end position="259"/>
    </location>
</feature>
<dbReference type="Proteomes" id="UP000683000">
    <property type="component" value="Unassembled WGS sequence"/>
</dbReference>
<accession>A0A8I3ABN4</accession>
<evidence type="ECO:0000313" key="3">
    <source>
        <dbReference type="Proteomes" id="UP000683000"/>
    </source>
</evidence>
<protein>
    <submittedName>
        <fullName evidence="2">Uncharacterized protein</fullName>
    </submittedName>
</protein>
<sequence length="259" mass="28990">MNITVLKGNFREECERMAQPSESPIRTQYRSDKVPVWKRRFVSYPQHAFVHDDANRLMTGVTGSNIIVDRLCKCPHLLRDQSVVWPLDLIHPALQWQGSLLLTTVQRLWHRWTSVSETLLQGVELVIQLSAASPAMSQCPSNPSQVLRFKPLDGFKVHRERDTLQDCSRVGRHIRIQSNASGLLRVSKKAYTTPKVHKGNHAPTPAVPVLSGFNPVVIPDCIDHLPDCVDLSTLNNTEPRPRLTSVSGSGLRSLSGSKV</sequence>
<evidence type="ECO:0000313" key="2">
    <source>
        <dbReference type="EMBL" id="KAG6379396.1"/>
    </source>
</evidence>
<comment type="caution">
    <text evidence="2">The sequence shown here is derived from an EMBL/GenBank/DDBJ whole genome shotgun (WGS) entry which is preliminary data.</text>
</comment>
<name>A0A8I3ABN4_9AGAM</name>
<evidence type="ECO:0000256" key="1">
    <source>
        <dbReference type="SAM" id="MobiDB-lite"/>
    </source>
</evidence>
<reference evidence="2" key="1">
    <citation type="submission" date="2021-03" db="EMBL/GenBank/DDBJ databases">
        <title>Evolutionary innovations through gain and loss of genes in the ectomycorrhizal Boletales.</title>
        <authorList>
            <person name="Wu G."/>
            <person name="Miyauchi S."/>
            <person name="Morin E."/>
            <person name="Yang Z.-L."/>
            <person name="Xu J."/>
            <person name="Martin F.M."/>
        </authorList>
    </citation>
    <scope>NUCLEOTIDE SEQUENCE</scope>
    <source>
        <strain evidence="2">BR01</strain>
    </source>
</reference>
<proteinExistence type="predicted"/>
<keyword evidence="3" id="KW-1185">Reference proteome</keyword>
<dbReference type="EMBL" id="JAGFBS010000005">
    <property type="protein sequence ID" value="KAG6379396.1"/>
    <property type="molecule type" value="Genomic_DNA"/>
</dbReference>